<organism evidence="1 2">
    <name type="scientific">Holotrichia oblita</name>
    <name type="common">Chafer beetle</name>
    <dbReference type="NCBI Taxonomy" id="644536"/>
    <lineage>
        <taxon>Eukaryota</taxon>
        <taxon>Metazoa</taxon>
        <taxon>Ecdysozoa</taxon>
        <taxon>Arthropoda</taxon>
        <taxon>Hexapoda</taxon>
        <taxon>Insecta</taxon>
        <taxon>Pterygota</taxon>
        <taxon>Neoptera</taxon>
        <taxon>Endopterygota</taxon>
        <taxon>Coleoptera</taxon>
        <taxon>Polyphaga</taxon>
        <taxon>Scarabaeiformia</taxon>
        <taxon>Scarabaeidae</taxon>
        <taxon>Melolonthinae</taxon>
        <taxon>Holotrichia</taxon>
    </lineage>
</organism>
<protein>
    <submittedName>
        <fullName evidence="1">Cysteine-rich secretory protein-related</fullName>
    </submittedName>
</protein>
<accession>A0ACB9TZ20</accession>
<keyword evidence="2" id="KW-1185">Reference proteome</keyword>
<evidence type="ECO:0000313" key="1">
    <source>
        <dbReference type="EMBL" id="KAI4472031.1"/>
    </source>
</evidence>
<comment type="caution">
    <text evidence="1">The sequence shown here is derived from an EMBL/GenBank/DDBJ whole genome shotgun (WGS) entry which is preliminary data.</text>
</comment>
<sequence>MLSVKILCVGIISTILVHNAESCANPELEIFENGVSHKDIVKIVNQHNQYRQAIMDGSIPGQPKGVGLKHLKWDDKLAKSAQDVADKCVFKHSNFVDERWKQKVGENIFRAGKQFFESNNSNWTQAIESWFFEHVHYHYGPFGKGYDKYGHYTALIWDTTEFVGCGYAAYENDLDPNLEVNELYVCQYGPPGNYFHKYPYRLASGYEKFDKNGDDFQTIVDRHNFYRQAIVDGKVPGQPRGVGLKYLRWDEQLAEMAQEVADSCEFPRKRLHDSRFRLGPGNNVAYVWKLNFIPNDANWTGAIEIWFNAYKQYHYKKHSPRDVGIGTGSYTQIVWADTEFIGCGFNSHKNPEADPEYVIEQTYVCLYGPTGNQLGKYPYKKASKNFEREAYDYD</sequence>
<name>A0ACB9TZ20_HOLOL</name>
<dbReference type="Proteomes" id="UP001056778">
    <property type="component" value="Chromosome 1"/>
</dbReference>
<reference evidence="1" key="1">
    <citation type="submission" date="2022-04" db="EMBL/GenBank/DDBJ databases">
        <title>Chromosome-scale genome assembly of Holotrichia oblita Faldermann.</title>
        <authorList>
            <person name="Rongchong L."/>
        </authorList>
    </citation>
    <scope>NUCLEOTIDE SEQUENCE</scope>
    <source>
        <strain evidence="1">81SQS9</strain>
    </source>
</reference>
<evidence type="ECO:0000313" key="2">
    <source>
        <dbReference type="Proteomes" id="UP001056778"/>
    </source>
</evidence>
<dbReference type="EMBL" id="CM043015">
    <property type="protein sequence ID" value="KAI4472031.1"/>
    <property type="molecule type" value="Genomic_DNA"/>
</dbReference>
<gene>
    <name evidence="1" type="ORF">MML48_1g14558</name>
</gene>
<proteinExistence type="predicted"/>